<evidence type="ECO:0008006" key="2">
    <source>
        <dbReference type="Google" id="ProtNLM"/>
    </source>
</evidence>
<dbReference type="Gene3D" id="3.10.180.10">
    <property type="entry name" value="2,3-Dihydroxybiphenyl 1,2-Dioxygenase, domain 1"/>
    <property type="match status" value="1"/>
</dbReference>
<proteinExistence type="predicted"/>
<accession>A0A176ZXC7</accession>
<sequence>MSSTSKFHGVSSSQGALCTRLRQIALVAEDLERAKHFLTFVFGTEVVFIDPRVAEWGLRNFIVAIGGDVIEVVSPIRQNTAAGRLLSKRGDGGYMIIMQTEDAVARRSFIESNNLGKVIYSHLDDDAVCVQYHPKGIKGGVIPELDSHQRSPSNPEPLTSTFSPWHPLGPDYGSYSAGMKRCSHLRLVEVVCRLLPGDTDTEAAAAQWEDMFGVPRVQSKLVFTNGHVTFTPGEKGKPEGIVSVTIAVEGNKNFNDILNRAKNKGLYRDGSIDMVGVKWYLVRDGGDSRL</sequence>
<evidence type="ECO:0000313" key="1">
    <source>
        <dbReference type="EMBL" id="OAF54447.1"/>
    </source>
</evidence>
<dbReference type="AlphaFoldDB" id="A0A176ZXC7"/>
<dbReference type="VEuPathDB" id="FungiDB:GMDG_07457"/>
<dbReference type="RefSeq" id="XP_024319752.1">
    <property type="nucleotide sequence ID" value="XM_024472684.1"/>
</dbReference>
<dbReference type="InterPro" id="IPR029068">
    <property type="entry name" value="Glyas_Bleomycin-R_OHBP_Dase"/>
</dbReference>
<gene>
    <name evidence="1" type="ORF">VC83_09240</name>
</gene>
<dbReference type="EMBL" id="KV441423">
    <property type="protein sequence ID" value="OAF54447.1"/>
    <property type="molecule type" value="Genomic_DNA"/>
</dbReference>
<dbReference type="OrthoDB" id="4179687at2759"/>
<organism evidence="1">
    <name type="scientific">Pseudogymnoascus destructans</name>
    <dbReference type="NCBI Taxonomy" id="655981"/>
    <lineage>
        <taxon>Eukaryota</taxon>
        <taxon>Fungi</taxon>
        <taxon>Dikarya</taxon>
        <taxon>Ascomycota</taxon>
        <taxon>Pezizomycotina</taxon>
        <taxon>Leotiomycetes</taxon>
        <taxon>Thelebolales</taxon>
        <taxon>Thelebolaceae</taxon>
        <taxon>Pseudogymnoascus</taxon>
    </lineage>
</organism>
<dbReference type="Proteomes" id="UP000077154">
    <property type="component" value="Unassembled WGS sequence"/>
</dbReference>
<dbReference type="eggNOG" id="ENOG502RV13">
    <property type="taxonomic scope" value="Eukaryota"/>
</dbReference>
<protein>
    <recommendedName>
        <fullName evidence="2">Glyoxalase-like domain-containing protein</fullName>
    </recommendedName>
</protein>
<dbReference type="GeneID" id="36292276"/>
<name>A0A176ZXC7_9PEZI</name>
<dbReference type="SUPFAM" id="SSF54593">
    <property type="entry name" value="Glyoxalase/Bleomycin resistance protein/Dihydroxybiphenyl dioxygenase"/>
    <property type="match status" value="1"/>
</dbReference>
<reference evidence="1" key="1">
    <citation type="submission" date="2016-03" db="EMBL/GenBank/DDBJ databases">
        <title>Updated assembly of Pseudogymnoascus destructans, the fungus causing white-nose syndrome of bats.</title>
        <authorList>
            <person name="Palmer J.M."/>
            <person name="Drees K.P."/>
            <person name="Foster J.T."/>
            <person name="Lindner D.L."/>
        </authorList>
    </citation>
    <scope>NUCLEOTIDE SEQUENCE [LARGE SCALE GENOMIC DNA]</scope>
    <source>
        <strain evidence="1">20631-21</strain>
    </source>
</reference>